<dbReference type="EMBL" id="UINC01064867">
    <property type="protein sequence ID" value="SVB93937.1"/>
    <property type="molecule type" value="Genomic_DNA"/>
</dbReference>
<accession>A0A382I3Z8</accession>
<dbReference type="AlphaFoldDB" id="A0A382I3Z8"/>
<feature type="non-terminal residue" evidence="1">
    <location>
        <position position="1"/>
    </location>
</feature>
<reference evidence="1" key="1">
    <citation type="submission" date="2018-05" db="EMBL/GenBank/DDBJ databases">
        <authorList>
            <person name="Lanie J.A."/>
            <person name="Ng W.-L."/>
            <person name="Kazmierczak K.M."/>
            <person name="Andrzejewski T.M."/>
            <person name="Davidsen T.M."/>
            <person name="Wayne K.J."/>
            <person name="Tettelin H."/>
            <person name="Glass J.I."/>
            <person name="Rusch D."/>
            <person name="Podicherti R."/>
            <person name="Tsui H.-C.T."/>
            <person name="Winkler M.E."/>
        </authorList>
    </citation>
    <scope>NUCLEOTIDE SEQUENCE</scope>
</reference>
<evidence type="ECO:0000313" key="1">
    <source>
        <dbReference type="EMBL" id="SVB93937.1"/>
    </source>
</evidence>
<proteinExistence type="predicted"/>
<sequence length="223" mass="25711">ELDFCNAAISMYERIENPDYEDKCGMYECLHRKTTIHLTPESATSEGAKYKEIANREQILHMLSRELIEIAKEIDRPGPYQGHVRGAYGYLTDPRNTGPSIEEKIGATKEILESWKEELTDEGPEDSDAHISGWGSYYLYETSRKLEGFYETIGDEAQAKKYNEEADQHLSNISLAEVKEMLLLQKAKAEAWGYRPWLIGHLISQEMADELQVVMDRLRREEE</sequence>
<gene>
    <name evidence="1" type="ORF">METZ01_LOCUS246791</name>
</gene>
<name>A0A382I3Z8_9ZZZZ</name>
<protein>
    <submittedName>
        <fullName evidence="1">Uncharacterized protein</fullName>
    </submittedName>
</protein>
<organism evidence="1">
    <name type="scientific">marine metagenome</name>
    <dbReference type="NCBI Taxonomy" id="408172"/>
    <lineage>
        <taxon>unclassified sequences</taxon>
        <taxon>metagenomes</taxon>
        <taxon>ecological metagenomes</taxon>
    </lineage>
</organism>